<dbReference type="InterPro" id="IPR045404">
    <property type="entry name" value="Gp13-like"/>
</dbReference>
<name>A0AAC8T7U2_9GAMM</name>
<dbReference type="AlphaFoldDB" id="A0AAC8T7U2"/>
<organism evidence="1 2">
    <name type="scientific">Moraxella bovoculi</name>
    <dbReference type="NCBI Taxonomy" id="386891"/>
    <lineage>
        <taxon>Bacteria</taxon>
        <taxon>Pseudomonadati</taxon>
        <taxon>Pseudomonadota</taxon>
        <taxon>Gammaproteobacteria</taxon>
        <taxon>Moraxellales</taxon>
        <taxon>Moraxellaceae</taxon>
        <taxon>Moraxella</taxon>
    </lineage>
</organism>
<protein>
    <recommendedName>
        <fullName evidence="3">Phage coat protein</fullName>
    </recommendedName>
</protein>
<reference evidence="1 2" key="1">
    <citation type="submission" date="2015-05" db="EMBL/GenBank/DDBJ databases">
        <authorList>
            <person name="Dickey A."/>
            <person name="Clawson M."/>
            <person name="Bono J."/>
            <person name="Loy J.D."/>
        </authorList>
    </citation>
    <scope>NUCLEOTIDE SEQUENCE [LARGE SCALE GENOMIC DNA]</scope>
    <source>
        <strain evidence="1 2">22581</strain>
    </source>
</reference>
<evidence type="ECO:0008006" key="3">
    <source>
        <dbReference type="Google" id="ProtNLM"/>
    </source>
</evidence>
<sequence>MATTQLSDIIAPEQFTGYILENTATKSNLVKSGLLLPNAQISTMLQSGSTSFNIPFWRDIANGAEADIISDNPDEHSTPKKITSYKQVTRKAYLHNSWSSMGLSAEIAGSNPLEAIQERVKDYWQQQLQKRLIASLKGVLASNKVNDAGDMVHDISTLSKNNGFSSIAVIDTAATLGDSFGDVVAIAMHSKIYFDALKNDLIQTIQDSSGKPFQTFRGLMVIIDDGLTPDEQGNYLTVLLGRGAFGYGIAPPKHSNATAVEVIESAGYGGGMQILHSRLNVAIQPLGFSWVEADLQGESPTIAELAKAEHWKRVTDRKNIPLAFLISK</sequence>
<dbReference type="RefSeq" id="WP_046696734.1">
    <property type="nucleotide sequence ID" value="NZ_CP011376.1"/>
</dbReference>
<accession>A0AAC8T7U2</accession>
<dbReference type="Proteomes" id="UP000077465">
    <property type="component" value="Chromosome"/>
</dbReference>
<dbReference type="Pfam" id="PF20036">
    <property type="entry name" value="Gp13-like"/>
    <property type="match status" value="1"/>
</dbReference>
<evidence type="ECO:0000313" key="1">
    <source>
        <dbReference type="EMBL" id="AKG07597.1"/>
    </source>
</evidence>
<evidence type="ECO:0000313" key="2">
    <source>
        <dbReference type="Proteomes" id="UP000077465"/>
    </source>
</evidence>
<proteinExistence type="predicted"/>
<dbReference type="EMBL" id="CP011376">
    <property type="protein sequence ID" value="AKG07597.1"/>
    <property type="molecule type" value="Genomic_DNA"/>
</dbReference>
<gene>
    <name evidence="1" type="ORF">AAX06_04845</name>
</gene>